<dbReference type="PANTHER" id="PTHR22930">
    <property type="match status" value="1"/>
</dbReference>
<dbReference type="PANTHER" id="PTHR22930:SF85">
    <property type="entry name" value="GH03217P-RELATED"/>
    <property type="match status" value="1"/>
</dbReference>
<reference evidence="13" key="1">
    <citation type="submission" date="2020-04" db="EMBL/GenBank/DDBJ databases">
        <authorList>
            <person name="Alioto T."/>
            <person name="Alioto T."/>
            <person name="Gomez Garrido J."/>
        </authorList>
    </citation>
    <scope>NUCLEOTIDE SEQUENCE</scope>
    <source>
        <strain evidence="13">A484AB</strain>
    </source>
</reference>
<evidence type="ECO:0000256" key="4">
    <source>
        <dbReference type="ARBA" id="ARBA00006958"/>
    </source>
</evidence>
<keyword evidence="10" id="KW-0539">Nucleus</keyword>
<evidence type="ECO:0000256" key="3">
    <source>
        <dbReference type="ARBA" id="ARBA00004496"/>
    </source>
</evidence>
<dbReference type="OrthoDB" id="5983017at2759"/>
<comment type="caution">
    <text evidence="13">The sequence shown here is derived from an EMBL/GenBank/DDBJ whole genome shotgun (WGS) entry which is preliminary data.</text>
</comment>
<organism evidence="13 14">
    <name type="scientific">Paramuricea clavata</name>
    <name type="common">Red gorgonian</name>
    <name type="synonym">Violescent sea-whip</name>
    <dbReference type="NCBI Taxonomy" id="317549"/>
    <lineage>
        <taxon>Eukaryota</taxon>
        <taxon>Metazoa</taxon>
        <taxon>Cnidaria</taxon>
        <taxon>Anthozoa</taxon>
        <taxon>Octocorallia</taxon>
        <taxon>Malacalcyonacea</taxon>
        <taxon>Plexauridae</taxon>
        <taxon>Paramuricea</taxon>
    </lineage>
</organism>
<keyword evidence="14" id="KW-1185">Reference proteome</keyword>
<dbReference type="GO" id="GO:0005737">
    <property type="term" value="C:cytoplasm"/>
    <property type="evidence" value="ECO:0007669"/>
    <property type="project" value="UniProtKB-SubCell"/>
</dbReference>
<evidence type="ECO:0000256" key="8">
    <source>
        <dbReference type="ARBA" id="ARBA00022723"/>
    </source>
</evidence>
<dbReference type="Proteomes" id="UP001152795">
    <property type="component" value="Unassembled WGS sequence"/>
</dbReference>
<sequence>MASFDLDFNKSLWLFFLQIKGNRQANTHDDSIIRKSNNNFFDILFRKLAKKRRVKYISTLLAYQYRERGIWMRLRTDAWFVMVDISLDDQTWYANFRVSRHTFQFILDQIEDDIVHENTRLRKAVSPRCRLAMALYYLASTAEYRTIANLFGVSPSFVCICVREVFQAIIDNMKSSFVFFPKDEELDAIVKVYKERWGFPMCCGAIDGTHIPIIAPTENHADYVNRKGYHSIVMQAVVDSNYLFRDMVIGWPGSVHDARVLSNSHLYRLGNEGKLFVGNLSENISGTLVNPLILGDPAYPLLLWLMKPYQHSPDITASQKYFNYRLSRARMTVENTFGRWKGRFRRFLKKVDMNVTNVCITVAASCILHNLCEISHEEIVDEWLTDVQASAAADNDEYLVQDLLVTPDASDIRDALTDYFMSDGGANMGCGGS</sequence>
<dbReference type="InterPro" id="IPR045249">
    <property type="entry name" value="HARBI1-like"/>
</dbReference>
<evidence type="ECO:0000256" key="7">
    <source>
        <dbReference type="ARBA" id="ARBA00022722"/>
    </source>
</evidence>
<keyword evidence="8" id="KW-0479">Metal-binding</keyword>
<name>A0A7D9HBH9_PARCT</name>
<evidence type="ECO:0000256" key="2">
    <source>
        <dbReference type="ARBA" id="ARBA00004123"/>
    </source>
</evidence>
<keyword evidence="6" id="KW-0963">Cytoplasm</keyword>
<dbReference type="InterPro" id="IPR027806">
    <property type="entry name" value="HARBI1_dom"/>
</dbReference>
<dbReference type="AlphaFoldDB" id="A0A7D9HBH9"/>
<proteinExistence type="inferred from homology"/>
<evidence type="ECO:0000256" key="5">
    <source>
        <dbReference type="ARBA" id="ARBA00015519"/>
    </source>
</evidence>
<dbReference type="GO" id="GO:0004518">
    <property type="term" value="F:nuclease activity"/>
    <property type="evidence" value="ECO:0007669"/>
    <property type="project" value="UniProtKB-KW"/>
</dbReference>
<comment type="subcellular location">
    <subcellularLocation>
        <location evidence="3">Cytoplasm</location>
    </subcellularLocation>
    <subcellularLocation>
        <location evidence="2">Nucleus</location>
    </subcellularLocation>
</comment>
<evidence type="ECO:0000256" key="12">
    <source>
        <dbReference type="ARBA" id="ARBA00045850"/>
    </source>
</evidence>
<dbReference type="GO" id="GO:0016787">
    <property type="term" value="F:hydrolase activity"/>
    <property type="evidence" value="ECO:0007669"/>
    <property type="project" value="UniProtKB-KW"/>
</dbReference>
<gene>
    <name evidence="13" type="ORF">PACLA_8A043423</name>
</gene>
<comment type="function">
    <text evidence="12">Transposase-derived protein that may have nuclease activity. Does not have transposase activity.</text>
</comment>
<evidence type="ECO:0000256" key="11">
    <source>
        <dbReference type="ARBA" id="ARBA00030126"/>
    </source>
</evidence>
<keyword evidence="9" id="KW-0378">Hydrolase</keyword>
<evidence type="ECO:0000256" key="10">
    <source>
        <dbReference type="ARBA" id="ARBA00023242"/>
    </source>
</evidence>
<comment type="similarity">
    <text evidence="4">Belongs to the HARBI1 family.</text>
</comment>
<evidence type="ECO:0000256" key="9">
    <source>
        <dbReference type="ARBA" id="ARBA00022801"/>
    </source>
</evidence>
<dbReference type="GO" id="GO:0005634">
    <property type="term" value="C:nucleus"/>
    <property type="evidence" value="ECO:0007669"/>
    <property type="project" value="UniProtKB-SubCell"/>
</dbReference>
<evidence type="ECO:0000313" key="14">
    <source>
        <dbReference type="Proteomes" id="UP001152795"/>
    </source>
</evidence>
<evidence type="ECO:0000313" key="13">
    <source>
        <dbReference type="EMBL" id="CAB3980489.1"/>
    </source>
</evidence>
<keyword evidence="7" id="KW-0540">Nuclease</keyword>
<accession>A0A7D9HBH9</accession>
<dbReference type="InterPro" id="IPR026103">
    <property type="entry name" value="HARBI1_animal"/>
</dbReference>
<dbReference type="EMBL" id="CACRXK020000294">
    <property type="protein sequence ID" value="CAB3980489.1"/>
    <property type="molecule type" value="Genomic_DNA"/>
</dbReference>
<dbReference type="GO" id="GO:0046872">
    <property type="term" value="F:metal ion binding"/>
    <property type="evidence" value="ECO:0007669"/>
    <property type="project" value="UniProtKB-KW"/>
</dbReference>
<evidence type="ECO:0000256" key="1">
    <source>
        <dbReference type="ARBA" id="ARBA00001968"/>
    </source>
</evidence>
<evidence type="ECO:0000256" key="6">
    <source>
        <dbReference type="ARBA" id="ARBA00022490"/>
    </source>
</evidence>
<comment type="cofactor">
    <cofactor evidence="1">
        <name>a divalent metal cation</name>
        <dbReference type="ChEBI" id="CHEBI:60240"/>
    </cofactor>
</comment>
<protein>
    <recommendedName>
        <fullName evidence="5">Putative nuclease HARBI1</fullName>
    </recommendedName>
    <alternativeName>
        <fullName evidence="11">Harbinger transposase-derived nuclease</fullName>
    </alternativeName>
</protein>
<dbReference type="Pfam" id="PF13359">
    <property type="entry name" value="DDE_Tnp_4"/>
    <property type="match status" value="1"/>
</dbReference>
<dbReference type="PRINTS" id="PR02086">
    <property type="entry name" value="PUTNUCHARBI1"/>
</dbReference>